<evidence type="ECO:0000313" key="4">
    <source>
        <dbReference type="Proteomes" id="UP001157974"/>
    </source>
</evidence>
<dbReference type="Proteomes" id="UP001157974">
    <property type="component" value="Unassembled WGS sequence"/>
</dbReference>
<dbReference type="AlphaFoldDB" id="A0AAV8V0X8"/>
<dbReference type="InterPro" id="IPR007889">
    <property type="entry name" value="HTH_Psq"/>
</dbReference>
<name>A0AAV8V0X8_9RHOD</name>
<gene>
    <name evidence="3" type="ORF">NDN08_005190</name>
</gene>
<protein>
    <recommendedName>
        <fullName evidence="2">HTH psq-type domain-containing protein</fullName>
    </recommendedName>
</protein>
<sequence>MVTQALDGRLVEMKGDLSVSERAHNRESIMQAIAAIKQNREHGTKLSVRNAATKYGVSKSTLHRYLARDERTLPDAEGFAHGNTPAVIVLVDVEKETKAAPSKPRRKAVLSEMTGGKAMLVSRKSNGEKKSKSAPTDSPADKKKEESGSKKKEDGTGIATLLAASEVAVRPGQKKEQKGAKRQRAQEETDDTADLEKSSKASRHEEKVTPEYPKLTQIRDLQKDLDELQTAVSRLQSRVQGLESRRKEISKPSDLKS</sequence>
<dbReference type="GO" id="GO:0003677">
    <property type="term" value="F:DNA binding"/>
    <property type="evidence" value="ECO:0007669"/>
    <property type="project" value="InterPro"/>
</dbReference>
<comment type="caution">
    <text evidence="3">The sequence shown here is derived from an EMBL/GenBank/DDBJ whole genome shotgun (WGS) entry which is preliminary data.</text>
</comment>
<accession>A0AAV8V0X8</accession>
<feature type="compositionally biased region" description="Basic and acidic residues" evidence="1">
    <location>
        <begin position="139"/>
        <end position="155"/>
    </location>
</feature>
<feature type="compositionally biased region" description="Basic and acidic residues" evidence="1">
    <location>
        <begin position="194"/>
        <end position="209"/>
    </location>
</feature>
<dbReference type="SUPFAM" id="SSF46689">
    <property type="entry name" value="Homeodomain-like"/>
    <property type="match status" value="1"/>
</dbReference>
<organism evidence="3 4">
    <name type="scientific">Rhodosorus marinus</name>
    <dbReference type="NCBI Taxonomy" id="101924"/>
    <lineage>
        <taxon>Eukaryota</taxon>
        <taxon>Rhodophyta</taxon>
        <taxon>Stylonematophyceae</taxon>
        <taxon>Stylonematales</taxon>
        <taxon>Stylonemataceae</taxon>
        <taxon>Rhodosorus</taxon>
    </lineage>
</organism>
<evidence type="ECO:0000259" key="2">
    <source>
        <dbReference type="Pfam" id="PF05225"/>
    </source>
</evidence>
<feature type="domain" description="HTH psq-type" evidence="2">
    <location>
        <begin position="26"/>
        <end position="68"/>
    </location>
</feature>
<evidence type="ECO:0000256" key="1">
    <source>
        <dbReference type="SAM" id="MobiDB-lite"/>
    </source>
</evidence>
<feature type="compositionally biased region" description="Basic and acidic residues" evidence="1">
    <location>
        <begin position="243"/>
        <end position="257"/>
    </location>
</feature>
<evidence type="ECO:0000313" key="3">
    <source>
        <dbReference type="EMBL" id="KAJ8908481.1"/>
    </source>
</evidence>
<dbReference type="EMBL" id="JAMWBK010000001">
    <property type="protein sequence ID" value="KAJ8908481.1"/>
    <property type="molecule type" value="Genomic_DNA"/>
</dbReference>
<feature type="region of interest" description="Disordered" evidence="1">
    <location>
        <begin position="97"/>
        <end position="215"/>
    </location>
</feature>
<keyword evidence="4" id="KW-1185">Reference proteome</keyword>
<proteinExistence type="predicted"/>
<dbReference type="Pfam" id="PF05225">
    <property type="entry name" value="HTH_psq"/>
    <property type="match status" value="1"/>
</dbReference>
<reference evidence="3 4" key="1">
    <citation type="journal article" date="2023" name="Nat. Commun.">
        <title>Origin of minicircular mitochondrial genomes in red algae.</title>
        <authorList>
            <person name="Lee Y."/>
            <person name="Cho C.H."/>
            <person name="Lee Y.M."/>
            <person name="Park S.I."/>
            <person name="Yang J.H."/>
            <person name="West J.A."/>
            <person name="Bhattacharya D."/>
            <person name="Yoon H.S."/>
        </authorList>
    </citation>
    <scope>NUCLEOTIDE SEQUENCE [LARGE SCALE GENOMIC DNA]</scope>
    <source>
        <strain evidence="3 4">CCMP1338</strain>
        <tissue evidence="3">Whole cell</tissue>
    </source>
</reference>
<dbReference type="InterPro" id="IPR009057">
    <property type="entry name" value="Homeodomain-like_sf"/>
</dbReference>
<feature type="compositionally biased region" description="Basic and acidic residues" evidence="1">
    <location>
        <begin position="173"/>
        <end position="187"/>
    </location>
</feature>
<feature type="region of interest" description="Disordered" evidence="1">
    <location>
        <begin position="235"/>
        <end position="257"/>
    </location>
</feature>